<proteinExistence type="predicted"/>
<dbReference type="NCBIfam" id="TIGR03560">
    <property type="entry name" value="F420_Rv1855c"/>
    <property type="match status" value="1"/>
</dbReference>
<keyword evidence="4" id="KW-0503">Monooxygenase</keyword>
<dbReference type="PANTHER" id="PTHR42847">
    <property type="entry name" value="ALKANESULFONATE MONOOXYGENASE"/>
    <property type="match status" value="1"/>
</dbReference>
<dbReference type="InterPro" id="IPR050172">
    <property type="entry name" value="SsuD_RutA_monooxygenase"/>
</dbReference>
<evidence type="ECO:0000313" key="6">
    <source>
        <dbReference type="EMBL" id="GGF17055.1"/>
    </source>
</evidence>
<dbReference type="SUPFAM" id="SSF51679">
    <property type="entry name" value="Bacterial luciferase-like"/>
    <property type="match status" value="1"/>
</dbReference>
<dbReference type="RefSeq" id="WP_188487690.1">
    <property type="nucleotide sequence ID" value="NZ_BMCS01000001.1"/>
</dbReference>
<evidence type="ECO:0000256" key="3">
    <source>
        <dbReference type="ARBA" id="ARBA00023002"/>
    </source>
</evidence>
<comment type="caution">
    <text evidence="6">The sequence shown here is derived from an EMBL/GenBank/DDBJ whole genome shotgun (WGS) entry which is preliminary data.</text>
</comment>
<protein>
    <submittedName>
        <fullName evidence="6">LLM class F420-dependent oxidoreductase</fullName>
    </submittedName>
</protein>
<name>A0ABQ1UHP0_9NOCA</name>
<keyword evidence="7" id="KW-1185">Reference proteome</keyword>
<dbReference type="PANTHER" id="PTHR42847:SF8">
    <property type="entry name" value="CONSERVED PROTEIN"/>
    <property type="match status" value="1"/>
</dbReference>
<feature type="domain" description="Luciferase-like" evidence="5">
    <location>
        <begin position="21"/>
        <end position="234"/>
    </location>
</feature>
<evidence type="ECO:0000313" key="7">
    <source>
        <dbReference type="Proteomes" id="UP000632454"/>
    </source>
</evidence>
<keyword evidence="1" id="KW-0285">Flavoprotein</keyword>
<dbReference type="Proteomes" id="UP000632454">
    <property type="component" value="Unassembled WGS sequence"/>
</dbReference>
<organism evidence="6 7">
    <name type="scientific">Williamsia phyllosphaerae</name>
    <dbReference type="NCBI Taxonomy" id="885042"/>
    <lineage>
        <taxon>Bacteria</taxon>
        <taxon>Bacillati</taxon>
        <taxon>Actinomycetota</taxon>
        <taxon>Actinomycetes</taxon>
        <taxon>Mycobacteriales</taxon>
        <taxon>Nocardiaceae</taxon>
        <taxon>Williamsia</taxon>
    </lineage>
</organism>
<evidence type="ECO:0000256" key="4">
    <source>
        <dbReference type="ARBA" id="ARBA00023033"/>
    </source>
</evidence>
<evidence type="ECO:0000259" key="5">
    <source>
        <dbReference type="Pfam" id="PF00296"/>
    </source>
</evidence>
<evidence type="ECO:0000256" key="2">
    <source>
        <dbReference type="ARBA" id="ARBA00022643"/>
    </source>
</evidence>
<keyword evidence="2" id="KW-0288">FMN</keyword>
<reference evidence="7" key="1">
    <citation type="journal article" date="2019" name="Int. J. Syst. Evol. Microbiol.">
        <title>The Global Catalogue of Microorganisms (GCM) 10K type strain sequencing project: providing services to taxonomists for standard genome sequencing and annotation.</title>
        <authorList>
            <consortium name="The Broad Institute Genomics Platform"/>
            <consortium name="The Broad Institute Genome Sequencing Center for Infectious Disease"/>
            <person name="Wu L."/>
            <person name="Ma J."/>
        </authorList>
    </citation>
    <scope>NUCLEOTIDE SEQUENCE [LARGE SCALE GENOMIC DNA]</scope>
    <source>
        <strain evidence="7">CCM 7855</strain>
    </source>
</reference>
<gene>
    <name evidence="6" type="primary">ssuD</name>
    <name evidence="6" type="ORF">GCM10007298_11370</name>
</gene>
<accession>A0ABQ1UHP0</accession>
<dbReference type="Gene3D" id="3.20.20.30">
    <property type="entry name" value="Luciferase-like domain"/>
    <property type="match status" value="1"/>
</dbReference>
<keyword evidence="3" id="KW-0560">Oxidoreductase</keyword>
<dbReference type="InterPro" id="IPR019952">
    <property type="entry name" value="F420_OxRdatse_Rv1855c_pred"/>
</dbReference>
<dbReference type="EMBL" id="BMCS01000001">
    <property type="protein sequence ID" value="GGF17055.1"/>
    <property type="molecule type" value="Genomic_DNA"/>
</dbReference>
<dbReference type="Pfam" id="PF00296">
    <property type="entry name" value="Bac_luciferase"/>
    <property type="match status" value="1"/>
</dbReference>
<sequence>MQIAVHLSNMTLPGGAPALGRTLADTAKAADEGGVDTLTVMDHWFQMEQLGGPDLAMLEGYSTLTFLAAHTSRVQLGTLVTGITYRHPGLLAKVVTTLDILSQGRAMLGVGAAWYEREHQGLGVPYPSTSERFERLEETIQIARQMFGDDEGPYEGTHYRLAETLNNPQTISRPGPPLMIGGSGEKKTLKLVARYADMCNLFATGVDEVAHKIDVLKGHCETEQRDPATIKTTIIGAADPVADVDGFLTEMERYAALGVEQVFVGPAGPDPVGWTEKLTSTVIPRLREI</sequence>
<dbReference type="InterPro" id="IPR011251">
    <property type="entry name" value="Luciferase-like_dom"/>
</dbReference>
<evidence type="ECO:0000256" key="1">
    <source>
        <dbReference type="ARBA" id="ARBA00022630"/>
    </source>
</evidence>
<dbReference type="InterPro" id="IPR036661">
    <property type="entry name" value="Luciferase-like_sf"/>
</dbReference>